<feature type="binding site" evidence="5">
    <location>
        <position position="113"/>
    </location>
    <ligand>
        <name>substrate</name>
    </ligand>
</feature>
<reference evidence="8" key="1">
    <citation type="journal article" date="2023" name="Mol. Biol. Evol.">
        <title>Third-Generation Sequencing Reveals the Adaptive Role of the Epigenome in Three Deep-Sea Polychaetes.</title>
        <authorList>
            <person name="Perez M."/>
            <person name="Aroh O."/>
            <person name="Sun Y."/>
            <person name="Lan Y."/>
            <person name="Juniper S.K."/>
            <person name="Young C.R."/>
            <person name="Angers B."/>
            <person name="Qian P.Y."/>
        </authorList>
    </citation>
    <scope>NUCLEOTIDE SEQUENCE</scope>
    <source>
        <strain evidence="8">R07B-5</strain>
    </source>
</reference>
<evidence type="ECO:0000256" key="5">
    <source>
        <dbReference type="PIRSR" id="PIRSR000097-2"/>
    </source>
</evidence>
<dbReference type="InterPro" id="IPR023210">
    <property type="entry name" value="NADP_OxRdtase_dom"/>
</dbReference>
<dbReference type="InterPro" id="IPR020471">
    <property type="entry name" value="AKR"/>
</dbReference>
<evidence type="ECO:0000313" key="8">
    <source>
        <dbReference type="EMBL" id="KAK2182223.1"/>
    </source>
</evidence>
<keyword evidence="9" id="KW-1185">Reference proteome</keyword>
<keyword evidence="3" id="KW-0560">Oxidoreductase</keyword>
<protein>
    <recommendedName>
        <fullName evidence="7">NADP-dependent oxidoreductase domain-containing protein</fullName>
    </recommendedName>
</protein>
<keyword evidence="2" id="KW-0521">NADP</keyword>
<dbReference type="AlphaFoldDB" id="A0AAD9L2L6"/>
<proteinExistence type="inferred from homology"/>
<evidence type="ECO:0000256" key="3">
    <source>
        <dbReference type="ARBA" id="ARBA00023002"/>
    </source>
</evidence>
<feature type="active site" description="Proton donor" evidence="4">
    <location>
        <position position="51"/>
    </location>
</feature>
<dbReference type="PROSITE" id="PS00798">
    <property type="entry name" value="ALDOKETO_REDUCTASE_1"/>
    <property type="match status" value="1"/>
</dbReference>
<name>A0AAD9L2L6_RIDPI</name>
<dbReference type="InterPro" id="IPR036812">
    <property type="entry name" value="NAD(P)_OxRdtase_dom_sf"/>
</dbReference>
<feature type="domain" description="NADP-dependent oxidoreductase" evidence="7">
    <location>
        <begin position="18"/>
        <end position="298"/>
    </location>
</feature>
<dbReference type="Pfam" id="PF00248">
    <property type="entry name" value="Aldo_ket_red"/>
    <property type="match status" value="1"/>
</dbReference>
<dbReference type="PRINTS" id="PR00069">
    <property type="entry name" value="ALDKETRDTASE"/>
</dbReference>
<dbReference type="GO" id="GO:0016491">
    <property type="term" value="F:oxidoreductase activity"/>
    <property type="evidence" value="ECO:0007669"/>
    <property type="project" value="UniProtKB-KW"/>
</dbReference>
<evidence type="ECO:0000256" key="2">
    <source>
        <dbReference type="ARBA" id="ARBA00022857"/>
    </source>
</evidence>
<comment type="caution">
    <text evidence="8">The sequence shown here is derived from an EMBL/GenBank/DDBJ whole genome shotgun (WGS) entry which is preliminary data.</text>
</comment>
<evidence type="ECO:0000256" key="1">
    <source>
        <dbReference type="ARBA" id="ARBA00007905"/>
    </source>
</evidence>
<dbReference type="Gene3D" id="3.20.20.100">
    <property type="entry name" value="NADP-dependent oxidoreductase domain"/>
    <property type="match status" value="1"/>
</dbReference>
<dbReference type="CDD" id="cd19071">
    <property type="entry name" value="AKR_AKR1-5-like"/>
    <property type="match status" value="1"/>
</dbReference>
<dbReference type="InterPro" id="IPR018170">
    <property type="entry name" value="Aldo/ket_reductase_CS"/>
</dbReference>
<evidence type="ECO:0000259" key="7">
    <source>
        <dbReference type="Pfam" id="PF00248"/>
    </source>
</evidence>
<dbReference type="PIRSF" id="PIRSF000097">
    <property type="entry name" value="AKR"/>
    <property type="match status" value="1"/>
</dbReference>
<evidence type="ECO:0000256" key="4">
    <source>
        <dbReference type="PIRSR" id="PIRSR000097-1"/>
    </source>
</evidence>
<organism evidence="8 9">
    <name type="scientific">Ridgeia piscesae</name>
    <name type="common">Tubeworm</name>
    <dbReference type="NCBI Taxonomy" id="27915"/>
    <lineage>
        <taxon>Eukaryota</taxon>
        <taxon>Metazoa</taxon>
        <taxon>Spiralia</taxon>
        <taxon>Lophotrochozoa</taxon>
        <taxon>Annelida</taxon>
        <taxon>Polychaeta</taxon>
        <taxon>Sedentaria</taxon>
        <taxon>Canalipalpata</taxon>
        <taxon>Sabellida</taxon>
        <taxon>Siboglinidae</taxon>
        <taxon>Ridgeia</taxon>
    </lineage>
</organism>
<dbReference type="FunFam" id="3.20.20.100:FF:000006">
    <property type="entry name" value="Aldo-keto reductase family 1 member A1"/>
    <property type="match status" value="1"/>
</dbReference>
<dbReference type="PROSITE" id="PS00063">
    <property type="entry name" value="ALDOKETO_REDUCTASE_3"/>
    <property type="match status" value="1"/>
</dbReference>
<sequence>MASRGFVLFNNGARMPSIGLGTFQVTKDSIQTVVDYALDIGYRHIDTARSYGNEADIGKVLDKNLCAGTLKRNDLFVTTKVPRDCLGEKDTERSVRESLDFLQLNYLDLVLIHAPWGQEPPLPDKTTEEQKRPAQESFVHYDLLTTWHVLENLVRKGLIHSIGLSNFTQRQIERIWQNAKIKPANLQLECHAYLQQLALRSYCQQRGIVVTGYSPLGAPDRPEKYRNLDDLHLLSDPVVQDIAEQLGRAPAQILLRFLLQIGVVPVPKSTQPRRIAENLQVFDFSLRQDQMSQLQALNRNMKFFRFEQFQNHPEYFENEEF</sequence>
<dbReference type="EMBL" id="JAODUO010000361">
    <property type="protein sequence ID" value="KAK2182223.1"/>
    <property type="molecule type" value="Genomic_DNA"/>
</dbReference>
<gene>
    <name evidence="8" type="ORF">NP493_362g01002</name>
</gene>
<evidence type="ECO:0000256" key="6">
    <source>
        <dbReference type="PIRSR" id="PIRSR000097-3"/>
    </source>
</evidence>
<accession>A0AAD9L2L6</accession>
<feature type="site" description="Lowers pKa of active site Tyr" evidence="6">
    <location>
        <position position="80"/>
    </location>
</feature>
<dbReference type="PANTHER" id="PTHR43827:SF14">
    <property type="entry name" value="NADP-DEPENDENT OXIDOREDUCTASE DOMAIN-CONTAINING PROTEIN"/>
    <property type="match status" value="1"/>
</dbReference>
<dbReference type="Proteomes" id="UP001209878">
    <property type="component" value="Unassembled WGS sequence"/>
</dbReference>
<comment type="similarity">
    <text evidence="1">Belongs to the aldo/keto reductase family.</text>
</comment>
<dbReference type="SUPFAM" id="SSF51430">
    <property type="entry name" value="NAD(P)-linked oxidoreductase"/>
    <property type="match status" value="1"/>
</dbReference>
<evidence type="ECO:0000313" key="9">
    <source>
        <dbReference type="Proteomes" id="UP001209878"/>
    </source>
</evidence>
<dbReference type="PANTHER" id="PTHR43827">
    <property type="entry name" value="2,5-DIKETO-D-GLUCONIC ACID REDUCTASE"/>
    <property type="match status" value="1"/>
</dbReference>